<proteinExistence type="predicted"/>
<dbReference type="AlphaFoldDB" id="A0A7H9AW85"/>
<gene>
    <name evidence="3" type="ORF">HG535_0A06000</name>
</gene>
<dbReference type="SUPFAM" id="SSF56214">
    <property type="entry name" value="4'-phosphopantetheinyl transferase"/>
    <property type="match status" value="1"/>
</dbReference>
<feature type="domain" description="4'-phosphopantetheinyl transferase" evidence="2">
    <location>
        <begin position="12"/>
        <end position="93"/>
    </location>
</feature>
<dbReference type="EMBL" id="CP058604">
    <property type="protein sequence ID" value="QLG70658.1"/>
    <property type="molecule type" value="Genomic_DNA"/>
</dbReference>
<organism evidence="3 4">
    <name type="scientific">Zygotorulaspora mrakii</name>
    <name type="common">Zygosaccharomyces mrakii</name>
    <dbReference type="NCBI Taxonomy" id="42260"/>
    <lineage>
        <taxon>Eukaryota</taxon>
        <taxon>Fungi</taxon>
        <taxon>Dikarya</taxon>
        <taxon>Ascomycota</taxon>
        <taxon>Saccharomycotina</taxon>
        <taxon>Saccharomycetes</taxon>
        <taxon>Saccharomycetales</taxon>
        <taxon>Saccharomycetaceae</taxon>
        <taxon>Zygotorulaspora</taxon>
    </lineage>
</organism>
<protein>
    <recommendedName>
        <fullName evidence="2">4'-phosphopantetheinyl transferase domain-containing protein</fullName>
    </recommendedName>
</protein>
<dbReference type="GeneID" id="59234294"/>
<dbReference type="KEGG" id="zmk:HG535_0A06000"/>
<dbReference type="OrthoDB" id="15433at2759"/>
<evidence type="ECO:0000313" key="4">
    <source>
        <dbReference type="Proteomes" id="UP000509704"/>
    </source>
</evidence>
<accession>A0A7H9AW85</accession>
<evidence type="ECO:0000256" key="1">
    <source>
        <dbReference type="ARBA" id="ARBA00022679"/>
    </source>
</evidence>
<dbReference type="InterPro" id="IPR008278">
    <property type="entry name" value="4-PPantetheinyl_Trfase_dom"/>
</dbReference>
<dbReference type="GO" id="GO:0000287">
    <property type="term" value="F:magnesium ion binding"/>
    <property type="evidence" value="ECO:0007669"/>
    <property type="project" value="InterPro"/>
</dbReference>
<dbReference type="Gene3D" id="3.90.470.20">
    <property type="entry name" value="4'-phosphopantetheinyl transferase domain"/>
    <property type="match status" value="1"/>
</dbReference>
<dbReference type="GO" id="GO:0008897">
    <property type="term" value="F:holo-[acyl-carrier-protein] synthase activity"/>
    <property type="evidence" value="ECO:0007669"/>
    <property type="project" value="InterPro"/>
</dbReference>
<dbReference type="Proteomes" id="UP000509704">
    <property type="component" value="Chromosome 1"/>
</dbReference>
<dbReference type="InterPro" id="IPR037143">
    <property type="entry name" value="4-PPantetheinyl_Trfase_dom_sf"/>
</dbReference>
<dbReference type="RefSeq" id="XP_037142386.1">
    <property type="nucleotide sequence ID" value="XM_037286491.1"/>
</dbReference>
<keyword evidence="4" id="KW-1185">Reference proteome</keyword>
<dbReference type="Pfam" id="PF01648">
    <property type="entry name" value="ACPS"/>
    <property type="match status" value="1"/>
</dbReference>
<evidence type="ECO:0000259" key="2">
    <source>
        <dbReference type="Pfam" id="PF01648"/>
    </source>
</evidence>
<sequence length="175" mass="19972">MHQSLTKGCLVGVGTDIVYLPRIAKLLDKYTSNRDRNISRFHKITQKFMHPIELNQLDTLLTEGSSSKTRLTTFIGGVWASKESTYKALSCFVPHDMIPPAKTIYTGLFYKMNAKNGYPTLQFDDKFQESHLANQDFYRDFVKIPQIKPLISIAHDHDYLACFVSLSSYGKAIEK</sequence>
<name>A0A7H9AW85_ZYGMR</name>
<keyword evidence="1" id="KW-0808">Transferase</keyword>
<evidence type="ECO:0000313" key="3">
    <source>
        <dbReference type="EMBL" id="QLG70658.1"/>
    </source>
</evidence>
<reference evidence="3 4" key="1">
    <citation type="submission" date="2020-07" db="EMBL/GenBank/DDBJ databases">
        <title>The yeast mating-type switching endonuclease HO is a domesticated member of an unorthodox homing genetic element family.</title>
        <authorList>
            <person name="Coughlan A.Y."/>
            <person name="Lombardi L."/>
            <person name="Braun-Galleani S."/>
            <person name="Martos A.R."/>
            <person name="Galeote V."/>
            <person name="Bigey F."/>
            <person name="Dequin S."/>
            <person name="Byrne K.P."/>
            <person name="Wolfe K.H."/>
        </authorList>
    </citation>
    <scope>NUCLEOTIDE SEQUENCE [LARGE SCALE GENOMIC DNA]</scope>
    <source>
        <strain evidence="3 4">NRRL Y-6702</strain>
    </source>
</reference>